<dbReference type="EMBL" id="JACOGF010000001">
    <property type="protein sequence ID" value="MBC3916006.1"/>
    <property type="molecule type" value="Genomic_DNA"/>
</dbReference>
<dbReference type="InterPro" id="IPR017166">
    <property type="entry name" value="UCP037290"/>
</dbReference>
<comment type="caution">
    <text evidence="2">The sequence shown here is derived from an EMBL/GenBank/DDBJ whole genome shotgun (WGS) entry which is preliminary data.</text>
</comment>
<feature type="region of interest" description="Disordered" evidence="1">
    <location>
        <begin position="216"/>
        <end position="244"/>
    </location>
</feature>
<keyword evidence="3" id="KW-1185">Reference proteome</keyword>
<sequence length="244" mass="26501">MPSISPLVAEGIHPALWRASQLARGHGAYLDTGFPELRLELPGGGWPLGQLTEILLPTAGIAELSLLKPALNQLQGRPIVLLTPPYTPQALALSCAHLETSQLIWITRSKQSNALWAAEQVLRNGSCGALLFWQSQIRSEALRRLHLAAQSSDTFFCLMRSLQMAPLPSPAPLRLSLRPVAGGLELAMIKRRGGLRDRPLTLRIAAHHYLYSHAHTNKENSTADRHAGATSATLARRTPAHAPA</sequence>
<evidence type="ECO:0000313" key="3">
    <source>
        <dbReference type="Proteomes" id="UP000650424"/>
    </source>
</evidence>
<proteinExistence type="predicted"/>
<organism evidence="2 3">
    <name type="scientific">Undibacterium hunanense</name>
    <dbReference type="NCBI Taxonomy" id="2762292"/>
    <lineage>
        <taxon>Bacteria</taxon>
        <taxon>Pseudomonadati</taxon>
        <taxon>Pseudomonadota</taxon>
        <taxon>Betaproteobacteria</taxon>
        <taxon>Burkholderiales</taxon>
        <taxon>Oxalobacteraceae</taxon>
        <taxon>Undibacterium</taxon>
    </lineage>
</organism>
<protein>
    <submittedName>
        <fullName evidence="2">Translesion DNA synthesis-associated protein ImuA</fullName>
    </submittedName>
</protein>
<dbReference type="Proteomes" id="UP000650424">
    <property type="component" value="Unassembled WGS sequence"/>
</dbReference>
<dbReference type="Gene3D" id="3.40.50.300">
    <property type="entry name" value="P-loop containing nucleotide triphosphate hydrolases"/>
    <property type="match status" value="1"/>
</dbReference>
<gene>
    <name evidence="2" type="primary">imuA</name>
    <name evidence="2" type="ORF">H8L32_00785</name>
</gene>
<evidence type="ECO:0000313" key="2">
    <source>
        <dbReference type="EMBL" id="MBC3916006.1"/>
    </source>
</evidence>
<accession>A0ABR6ZJC9</accession>
<feature type="compositionally biased region" description="Basic and acidic residues" evidence="1">
    <location>
        <begin position="216"/>
        <end position="227"/>
    </location>
</feature>
<dbReference type="InterPro" id="IPR027417">
    <property type="entry name" value="P-loop_NTPase"/>
</dbReference>
<dbReference type="NCBIfam" id="NF033429">
    <property type="entry name" value="ImuA_translesion"/>
    <property type="match status" value="1"/>
</dbReference>
<evidence type="ECO:0000256" key="1">
    <source>
        <dbReference type="SAM" id="MobiDB-lite"/>
    </source>
</evidence>
<dbReference type="PIRSF" id="PIRSF037290">
    <property type="entry name" value="UCP037290"/>
    <property type="match status" value="1"/>
</dbReference>
<dbReference type="RefSeq" id="WP_186945262.1">
    <property type="nucleotide sequence ID" value="NZ_JACOGF010000001.1"/>
</dbReference>
<name>A0ABR6ZJC9_9BURK</name>
<dbReference type="InterPro" id="IPR047610">
    <property type="entry name" value="ImuA_translesion"/>
</dbReference>
<dbReference type="SUPFAM" id="SSF52540">
    <property type="entry name" value="P-loop containing nucleoside triphosphate hydrolases"/>
    <property type="match status" value="1"/>
</dbReference>
<reference evidence="2 3" key="1">
    <citation type="submission" date="2020-08" db="EMBL/GenBank/DDBJ databases">
        <title>Novel species isolated from subtropical streams in China.</title>
        <authorList>
            <person name="Lu H."/>
        </authorList>
    </citation>
    <scope>NUCLEOTIDE SEQUENCE [LARGE SCALE GENOMIC DNA]</scope>
    <source>
        <strain evidence="2 3">CY18W</strain>
    </source>
</reference>